<evidence type="ECO:0000259" key="16">
    <source>
        <dbReference type="PROSITE" id="PS51784"/>
    </source>
</evidence>
<dbReference type="InterPro" id="IPR023607">
    <property type="entry name" value="Exodeoxyribonuclease_I"/>
</dbReference>
<keyword evidence="6 13" id="KW-0227">DNA damage</keyword>
<dbReference type="NCBIfam" id="NF008746">
    <property type="entry name" value="PRK11779.1"/>
    <property type="match status" value="1"/>
</dbReference>
<dbReference type="GO" id="GO:0046872">
    <property type="term" value="F:metal ion binding"/>
    <property type="evidence" value="ECO:0007669"/>
    <property type="project" value="UniProtKB-KW"/>
</dbReference>
<evidence type="ECO:0000256" key="15">
    <source>
        <dbReference type="PIRSR" id="PIRSR000977-2"/>
    </source>
</evidence>
<evidence type="ECO:0000256" key="7">
    <source>
        <dbReference type="ARBA" id="ARBA00022801"/>
    </source>
</evidence>
<dbReference type="Proteomes" id="UP000315889">
    <property type="component" value="Unassembled WGS sequence"/>
</dbReference>
<dbReference type="InterPro" id="IPR058561">
    <property type="entry name" value="Exonuc_1_C"/>
</dbReference>
<evidence type="ECO:0000256" key="8">
    <source>
        <dbReference type="ARBA" id="ARBA00022839"/>
    </source>
</evidence>
<dbReference type="Gene3D" id="3.30.1520.20">
    <property type="entry name" value="Exonuclease ExoI, domain 2"/>
    <property type="match status" value="1"/>
</dbReference>
<keyword evidence="9 15" id="KW-0460">Magnesium</keyword>
<dbReference type="InterPro" id="IPR013520">
    <property type="entry name" value="Ribonucl_H"/>
</dbReference>
<evidence type="ECO:0000256" key="6">
    <source>
        <dbReference type="ARBA" id="ARBA00022763"/>
    </source>
</evidence>
<sequence>MANTFYWHDYETFGVDPAKDRPSQFAGLRTDEELNPIGDPLVIYCQPQRDILPSAQACLITGITPQLAMEKGIPEPEFIHAIHRELSLPGTCGVGYNSIRFDDEVTRYALYRNFFDPYQREWKNGNSRWDILDMLRLTRALRPEGIEWTDYEPGRPSFRLEHLTAANGIAHEAAHDALSDVTATIAMAKLVKQKQPRLFDYVVNHRSKKVITEMLNLEERKPFFHISGMLSRTNMYGAIMMPLAKHPTNSNGIICVDLSADPELLIGLEADEIARRVFTASDDLSEGEERISLKVIHVNKAPVVATHKLIDGATAKRLNLDVDRCEEHWRRLNQVDLATKVRSVFSERTFTDKSEAEQRLYDGFLPNSDRPILDEVRNATSANFTQQRFHFSDNRYNQLLVSYRARYFSESLTEQESQSWIETCRWRLTDASSGYITVKQLLAEVNELLSGDDLTEQERAILESLIQWAKSVDDEFLSSN</sequence>
<feature type="binding site" evidence="15">
    <location>
        <position position="180"/>
    </location>
    <ligand>
        <name>Mg(2+)</name>
        <dbReference type="ChEBI" id="CHEBI:18420"/>
        <label>2</label>
    </ligand>
</feature>
<evidence type="ECO:0000256" key="12">
    <source>
        <dbReference type="ARBA" id="ARBA00046792"/>
    </source>
</evidence>
<dbReference type="EMBL" id="SHBP01000001">
    <property type="protein sequence ID" value="RZO22992.1"/>
    <property type="molecule type" value="Genomic_DNA"/>
</dbReference>
<name>A0A520MP42_9GAMM</name>
<dbReference type="PIRSF" id="PIRSF000977">
    <property type="entry name" value="Exodeoxyribonuclease_I"/>
    <property type="match status" value="1"/>
</dbReference>
<dbReference type="InterPro" id="IPR038649">
    <property type="entry name" value="EXOI_SH3_sf"/>
</dbReference>
<feature type="domain" description="ExoI SH3-like" evidence="16">
    <location>
        <begin position="196"/>
        <end position="349"/>
    </location>
</feature>
<evidence type="ECO:0000256" key="14">
    <source>
        <dbReference type="PIRSR" id="PIRSR000977-1"/>
    </source>
</evidence>
<evidence type="ECO:0000256" key="10">
    <source>
        <dbReference type="ARBA" id="ARBA00023125"/>
    </source>
</evidence>
<feature type="binding site" evidence="15">
    <location>
        <position position="9"/>
    </location>
    <ligand>
        <name>Mg(2+)</name>
        <dbReference type="ChEBI" id="CHEBI:18420"/>
        <label>1</label>
    </ligand>
</feature>
<dbReference type="InterPro" id="IPR034747">
    <property type="entry name" value="EXOI_SH3"/>
</dbReference>
<evidence type="ECO:0000256" key="3">
    <source>
        <dbReference type="ARBA" id="ARBA00019900"/>
    </source>
</evidence>
<keyword evidence="10" id="KW-0238">DNA-binding</keyword>
<dbReference type="SUPFAM" id="SSF53098">
    <property type="entry name" value="Ribonuclease H-like"/>
    <property type="match status" value="1"/>
</dbReference>
<evidence type="ECO:0000313" key="19">
    <source>
        <dbReference type="Proteomes" id="UP000315889"/>
    </source>
</evidence>
<feature type="binding site" evidence="14">
    <location>
        <position position="11"/>
    </location>
    <ligand>
        <name>substrate</name>
    </ligand>
</feature>
<gene>
    <name evidence="18" type="ORF">EVB03_01115</name>
</gene>
<evidence type="ECO:0000256" key="2">
    <source>
        <dbReference type="ARBA" id="ARBA00012108"/>
    </source>
</evidence>
<accession>A0A520MP42</accession>
<keyword evidence="4 13" id="KW-0540">Nuclease</keyword>
<dbReference type="FunFam" id="3.30.420.10:FF:000033">
    <property type="entry name" value="Exodeoxyribonuclease I"/>
    <property type="match status" value="1"/>
</dbReference>
<comment type="subunit">
    <text evidence="12">Monomer. Interacts with ssb (via C-terminus); this interaction stimulates the exonuclease activity by recruiting the enzyme to its substrate.</text>
</comment>
<evidence type="ECO:0000256" key="11">
    <source>
        <dbReference type="ARBA" id="ARBA00023204"/>
    </source>
</evidence>
<feature type="domain" description="ExoI C-terminal" evidence="17">
    <location>
        <begin position="352"/>
        <end position="473"/>
    </location>
</feature>
<dbReference type="Pfam" id="PF00929">
    <property type="entry name" value="RNase_T"/>
    <property type="match status" value="1"/>
</dbReference>
<comment type="catalytic activity">
    <reaction evidence="1 13">
        <text>Exonucleolytic cleavage in the 3'- to 5'-direction to yield nucleoside 5'-phosphates.</text>
        <dbReference type="EC" id="3.1.11.1"/>
    </reaction>
</comment>
<feature type="binding site" evidence="15">
    <location>
        <position position="11"/>
    </location>
    <ligand>
        <name>Mg(2+)</name>
        <dbReference type="ChEBI" id="CHEBI:18420"/>
        <label>2</label>
    </ligand>
</feature>
<dbReference type="GO" id="GO:0006281">
    <property type="term" value="P:DNA repair"/>
    <property type="evidence" value="ECO:0007669"/>
    <property type="project" value="UniProtKB-KW"/>
</dbReference>
<evidence type="ECO:0000256" key="1">
    <source>
        <dbReference type="ARBA" id="ARBA00000563"/>
    </source>
</evidence>
<evidence type="ECO:0000313" key="18">
    <source>
        <dbReference type="EMBL" id="RZO22992.1"/>
    </source>
</evidence>
<dbReference type="AlphaFoldDB" id="A0A520MP42"/>
<dbReference type="EC" id="3.1.11.1" evidence="2 13"/>
<dbReference type="Pfam" id="PF08411">
    <property type="entry name" value="ExoI_SH3"/>
    <property type="match status" value="1"/>
</dbReference>
<keyword evidence="7 13" id="KW-0378">Hydrolase</keyword>
<dbReference type="PROSITE" id="PS51784">
    <property type="entry name" value="EXOI_SH3"/>
    <property type="match status" value="1"/>
</dbReference>
<comment type="caution">
    <text evidence="18">The sequence shown here is derived from an EMBL/GenBank/DDBJ whole genome shotgun (WGS) entry which is preliminary data.</text>
</comment>
<evidence type="ECO:0000256" key="13">
    <source>
        <dbReference type="PIRNR" id="PIRNR000977"/>
    </source>
</evidence>
<dbReference type="InterPro" id="IPR036397">
    <property type="entry name" value="RNaseH_sf"/>
</dbReference>
<keyword evidence="11 13" id="KW-0234">DNA repair</keyword>
<dbReference type="Gene3D" id="1.20.1280.70">
    <property type="entry name" value="Exonuclease ExoI, domain 3"/>
    <property type="match status" value="1"/>
</dbReference>
<dbReference type="InterPro" id="IPR012337">
    <property type="entry name" value="RNaseH-like_sf"/>
</dbReference>
<keyword evidence="8 13" id="KW-0269">Exonuclease</keyword>
<keyword evidence="5 15" id="KW-0479">Metal-binding</keyword>
<comment type="cofactor">
    <cofactor evidence="15">
        <name>Mg(2+)</name>
        <dbReference type="ChEBI" id="CHEBI:18420"/>
    </cofactor>
    <text evidence="15">Binds 2 Mg(2+) ions per monomer.</text>
</comment>
<dbReference type="Gene3D" id="1.10.287.1240">
    <property type="match status" value="1"/>
</dbReference>
<organism evidence="18 19">
    <name type="scientific">SAR92 clade bacterium</name>
    <dbReference type="NCBI Taxonomy" id="2315479"/>
    <lineage>
        <taxon>Bacteria</taxon>
        <taxon>Pseudomonadati</taxon>
        <taxon>Pseudomonadota</taxon>
        <taxon>Gammaproteobacteria</taxon>
        <taxon>Cellvibrionales</taxon>
        <taxon>Porticoccaceae</taxon>
        <taxon>SAR92 clade</taxon>
    </lineage>
</organism>
<evidence type="ECO:0000256" key="9">
    <source>
        <dbReference type="ARBA" id="ARBA00022842"/>
    </source>
</evidence>
<evidence type="ECO:0000256" key="5">
    <source>
        <dbReference type="ARBA" id="ARBA00022723"/>
    </source>
</evidence>
<proteinExistence type="predicted"/>
<dbReference type="Pfam" id="PF26016">
    <property type="entry name" value="ExoI_C"/>
    <property type="match status" value="1"/>
</dbReference>
<dbReference type="GO" id="GO:0008310">
    <property type="term" value="F:single-stranded DNA 3'-5' DNA exonuclease activity"/>
    <property type="evidence" value="ECO:0007669"/>
    <property type="project" value="UniProtKB-EC"/>
</dbReference>
<reference evidence="18 19" key="1">
    <citation type="submission" date="2019-02" db="EMBL/GenBank/DDBJ databases">
        <title>Prokaryotic population dynamics and viral predation in marine succession experiment using metagenomics: the confinement effect.</title>
        <authorList>
            <person name="Haro-Moreno J.M."/>
            <person name="Rodriguez-Valera F."/>
            <person name="Lopez-Perez M."/>
        </authorList>
    </citation>
    <scope>NUCLEOTIDE SEQUENCE [LARGE SCALE GENOMIC DNA]</scope>
    <source>
        <strain evidence="18">MED-G170</strain>
    </source>
</reference>
<dbReference type="PROSITE" id="PS51785">
    <property type="entry name" value="EXOI_C"/>
    <property type="match status" value="1"/>
</dbReference>
<dbReference type="InterPro" id="IPR013620">
    <property type="entry name" value="Exonuc_1_SH3"/>
</dbReference>
<dbReference type="GO" id="GO:0003677">
    <property type="term" value="F:DNA binding"/>
    <property type="evidence" value="ECO:0007669"/>
    <property type="project" value="UniProtKB-KW"/>
</dbReference>
<evidence type="ECO:0000259" key="17">
    <source>
        <dbReference type="PROSITE" id="PS51785"/>
    </source>
</evidence>
<feature type="binding site" evidence="14">
    <location>
        <position position="159"/>
    </location>
    <ligand>
        <name>substrate</name>
    </ligand>
</feature>
<dbReference type="Gene3D" id="3.30.420.10">
    <property type="entry name" value="Ribonuclease H-like superfamily/Ribonuclease H"/>
    <property type="match status" value="1"/>
</dbReference>
<protein>
    <recommendedName>
        <fullName evidence="3 13">Exodeoxyribonuclease I</fullName>
        <ecNumber evidence="2 13">3.1.11.1</ecNumber>
    </recommendedName>
</protein>
<dbReference type="CDD" id="cd06138">
    <property type="entry name" value="ExoI_N"/>
    <property type="match status" value="1"/>
</dbReference>
<evidence type="ECO:0000256" key="4">
    <source>
        <dbReference type="ARBA" id="ARBA00022722"/>
    </source>
</evidence>